<dbReference type="Proteomes" id="UP000580250">
    <property type="component" value="Unassembled WGS sequence"/>
</dbReference>
<feature type="compositionally biased region" description="Polar residues" evidence="4">
    <location>
        <begin position="20"/>
        <end position="32"/>
    </location>
</feature>
<gene>
    <name evidence="6" type="ORF">MENT_LOCUS43930</name>
    <name evidence="7" type="ORF">MENT_LOCUS59520</name>
    <name evidence="8" type="ORF">MENT_LOCUS63123</name>
</gene>
<evidence type="ECO:0000256" key="4">
    <source>
        <dbReference type="SAM" id="MobiDB-lite"/>
    </source>
</evidence>
<feature type="region of interest" description="Disordered" evidence="4">
    <location>
        <begin position="91"/>
        <end position="174"/>
    </location>
</feature>
<feature type="compositionally biased region" description="Basic residues" evidence="4">
    <location>
        <begin position="1"/>
        <end position="15"/>
    </location>
</feature>
<feature type="compositionally biased region" description="Low complexity" evidence="4">
    <location>
        <begin position="103"/>
        <end position="113"/>
    </location>
</feature>
<dbReference type="EMBL" id="CAJEWN010002889">
    <property type="protein sequence ID" value="CAD2205690.1"/>
    <property type="molecule type" value="Genomic_DNA"/>
</dbReference>
<dbReference type="EMBL" id="CAJEWN010003976">
    <property type="protein sequence ID" value="CAD2209021.1"/>
    <property type="molecule type" value="Genomic_DNA"/>
</dbReference>
<dbReference type="PANTHER" id="PTHR45786">
    <property type="entry name" value="DNA BINDING PROTEIN-LIKE"/>
    <property type="match status" value="1"/>
</dbReference>
<comment type="caution">
    <text evidence="7">The sequence shown here is derived from an EMBL/GenBank/DDBJ whole genome shotgun (WGS) entry which is preliminary data.</text>
</comment>
<comment type="similarity">
    <text evidence="1">Belongs to the peptidase C48 family.</text>
</comment>
<dbReference type="Pfam" id="PF14214">
    <property type="entry name" value="Helitron_like_N"/>
    <property type="match status" value="1"/>
</dbReference>
<protein>
    <recommendedName>
        <fullName evidence="5">Ubiquitin-like protease family profile domain-containing protein</fullName>
    </recommendedName>
</protein>
<feature type="compositionally biased region" description="Low complexity" evidence="4">
    <location>
        <begin position="139"/>
        <end position="155"/>
    </location>
</feature>
<reference evidence="7 9" key="1">
    <citation type="submission" date="2020-08" db="EMBL/GenBank/DDBJ databases">
        <authorList>
            <person name="Koutsovoulos G."/>
            <person name="Danchin GJ E."/>
        </authorList>
    </citation>
    <scope>NUCLEOTIDE SEQUENCE [LARGE SCALE GENOMIC DNA]</scope>
</reference>
<evidence type="ECO:0000259" key="5">
    <source>
        <dbReference type="PROSITE" id="PS50600"/>
    </source>
</evidence>
<evidence type="ECO:0000256" key="3">
    <source>
        <dbReference type="ARBA" id="ARBA00022801"/>
    </source>
</evidence>
<evidence type="ECO:0000256" key="2">
    <source>
        <dbReference type="ARBA" id="ARBA00022670"/>
    </source>
</evidence>
<feature type="compositionally biased region" description="Basic and acidic residues" evidence="4">
    <location>
        <begin position="473"/>
        <end position="484"/>
    </location>
</feature>
<accession>A0A6V7Y210</accession>
<dbReference type="GO" id="GO:0006508">
    <property type="term" value="P:proteolysis"/>
    <property type="evidence" value="ECO:0007669"/>
    <property type="project" value="UniProtKB-KW"/>
</dbReference>
<feature type="compositionally biased region" description="Polar residues" evidence="4">
    <location>
        <begin position="41"/>
        <end position="64"/>
    </location>
</feature>
<feature type="compositionally biased region" description="Polar residues" evidence="4">
    <location>
        <begin position="810"/>
        <end position="821"/>
    </location>
</feature>
<keyword evidence="3" id="KW-0378">Hydrolase</keyword>
<dbReference type="Gene3D" id="3.40.395.10">
    <property type="entry name" value="Adenoviral Proteinase, Chain A"/>
    <property type="match status" value="1"/>
</dbReference>
<dbReference type="EMBL" id="CAJEWN010000855">
    <property type="protein sequence ID" value="CAD2191103.1"/>
    <property type="molecule type" value="Genomic_DNA"/>
</dbReference>
<evidence type="ECO:0000313" key="6">
    <source>
        <dbReference type="EMBL" id="CAD2191103.1"/>
    </source>
</evidence>
<dbReference type="InterPro" id="IPR003653">
    <property type="entry name" value="Peptidase_C48_C"/>
</dbReference>
<sequence length="1460" mass="167262">MPSRDQKKRKNRRQRHLADTNPNCSLQSTDQDVQPEHSDQNLDLGTPNCSLQSNISDNPSQGGDSSSLASLSSSLPQHSFYFNFDNVNICDSTDDPGPPQTPTTPLTPFSLTSEAVAPRKQRKTRESSVDTESLLSLDSASIFSSRGSSPSTSTTKRGRPKKQTRKNAGRKPKIIPQQPEVPLVPTINFENLPLLNFVTQKTNDPGAICNRAFMTLHNEDNDRAPLRIETLWNNLTEWLDGSEIYGFLCYLSRHSHRNTVVVDSNVIIPLPMNQNVQDIPQEAFVDRCYGFIPGQVPEIILFPLNFPNHWTLVVWDASDNRGFFIDSLSSPFQSRLHGDERIPIIQSFITRMTNIPINNIHINDYPLNLYTNQNDGNSCGYFTCLYAEAWLFNNRNLLFNNFNINTEKRRILWHLNNLFIGDNFEYHPRTQHVIEHVAPHQHVIEHVIPDEGVVVPNYPFVFLEPDPPSKNLRRSERIKSKKDATPASSSLTSPPPSSSSNPITSRCTRNHPLWPCADVRSQHTTDYYDSGNLGDSICYYCWALLFNSEVNTEHKRTFKRVTSSFCCKCGKVTLPAYTEHPPLLKKLLKSDTPQSKEFLKNENIYNSLLAFASISVGHQDSSHHGSVCFMLNGEFSRRISSMFPGPLTPSFSQLYILDANEALDIRTQNTQYGGDRVNKKTLQDLDTLLRTTHPFAINFKNFHTQYESILQQDGPDAVSKFRFTLLEERNVPAAIRDPRDHPRQVNLPDEKAMFSIWTESTDPPLLKGIYITDLQGSLFEIPAYHPTTDTLTYPLLFPNGDDGFHEKYPFNTNKIPSTSNKDNSEDLRSDDELEEPTTSKKWISLRDYIRYRLAIRKDEPLHNIWSAGGGLSQKFTLDYSARIDAEVASFLRQPRFNLLKTLPPTILKHLANDGRLKSVDDITSVVFFRKYHPGTRPYFQDMFYDATTIMSRTRQKGCASFMLTFTSNPNWPEIKRNFLHKDQKLVDRFDIMCRVYEDKKRELTHLINNKHILGKILGYAQSREFQKRIGGPHLHRVYTTNLEATPENISNIIWAHIPPNPPHSDTSDWANFLRKVRDLIPKFQVHDCGSHCRGHDGKCMKFFPKAFCRQTIIHANRPAEYYRPSPEDGGEVLSVPRGQAIIKYDNSRIVPYNPFIMVMFQSHHNLELAYGQTDNLKYALKYPFKGPSFSYIKNTAGSINIDEPAQYAKMLYRSPAEAFSRIQSYKYADLSHAVIPLSIHLPGNQPVYMTPATRNQIITDVSQGKLPESKLTAYWKLWAKDNNVKNILFENLPETYAYHTDTKTWEPRKHSTVKGQPVLGRIYTVSPREDPEKFALYVLTKHFPGDPDHLLTVNGIKYTTFAEAARQRGLFEDSSVWERTLREGSYSLTPSQMRQLFVNILVFSSTDDCVIDALHLWNMFIDHFFDRRCSDHFVQNFAQTKFRLQGFKPSSRARSAPQSR</sequence>
<dbReference type="GO" id="GO:0008234">
    <property type="term" value="F:cysteine-type peptidase activity"/>
    <property type="evidence" value="ECO:0007669"/>
    <property type="project" value="InterPro"/>
</dbReference>
<dbReference type="InterPro" id="IPR038765">
    <property type="entry name" value="Papain-like_cys_pep_sf"/>
</dbReference>
<feature type="compositionally biased region" description="Basic residues" evidence="4">
    <location>
        <begin position="156"/>
        <end position="173"/>
    </location>
</feature>
<feature type="domain" description="Ubiquitin-like protease family profile" evidence="5">
    <location>
        <begin position="206"/>
        <end position="390"/>
    </location>
</feature>
<dbReference type="SUPFAM" id="SSF54001">
    <property type="entry name" value="Cysteine proteinases"/>
    <property type="match status" value="1"/>
</dbReference>
<dbReference type="PANTHER" id="PTHR45786:SF74">
    <property type="entry name" value="ATP-DEPENDENT DNA HELICASE"/>
    <property type="match status" value="1"/>
</dbReference>
<proteinExistence type="inferred from homology"/>
<dbReference type="InterPro" id="IPR025476">
    <property type="entry name" value="Helitron_helicase-like"/>
</dbReference>
<evidence type="ECO:0000256" key="1">
    <source>
        <dbReference type="ARBA" id="ARBA00005234"/>
    </source>
</evidence>
<organism evidence="7 9">
    <name type="scientific">Meloidogyne enterolobii</name>
    <name type="common">Root-knot nematode worm</name>
    <name type="synonym">Meloidogyne mayaguensis</name>
    <dbReference type="NCBI Taxonomy" id="390850"/>
    <lineage>
        <taxon>Eukaryota</taxon>
        <taxon>Metazoa</taxon>
        <taxon>Ecdysozoa</taxon>
        <taxon>Nematoda</taxon>
        <taxon>Chromadorea</taxon>
        <taxon>Rhabditida</taxon>
        <taxon>Tylenchina</taxon>
        <taxon>Tylenchomorpha</taxon>
        <taxon>Tylenchoidea</taxon>
        <taxon>Meloidogynidae</taxon>
        <taxon>Meloidogyninae</taxon>
        <taxon>Meloidogyne</taxon>
    </lineage>
</organism>
<feature type="region of interest" description="Disordered" evidence="4">
    <location>
        <begin position="469"/>
        <end position="504"/>
    </location>
</feature>
<keyword evidence="2" id="KW-0645">Protease</keyword>
<evidence type="ECO:0000313" key="9">
    <source>
        <dbReference type="Proteomes" id="UP000580250"/>
    </source>
</evidence>
<feature type="region of interest" description="Disordered" evidence="4">
    <location>
        <begin position="807"/>
        <end position="833"/>
    </location>
</feature>
<feature type="region of interest" description="Disordered" evidence="4">
    <location>
        <begin position="1"/>
        <end position="72"/>
    </location>
</feature>
<name>A0A6V7Y210_MELEN</name>
<dbReference type="PROSITE" id="PS50600">
    <property type="entry name" value="ULP_PROTEASE"/>
    <property type="match status" value="1"/>
</dbReference>
<evidence type="ECO:0000313" key="7">
    <source>
        <dbReference type="EMBL" id="CAD2205690.1"/>
    </source>
</evidence>
<evidence type="ECO:0000313" key="8">
    <source>
        <dbReference type="EMBL" id="CAD2209021.1"/>
    </source>
</evidence>
<feature type="compositionally biased region" description="Low complexity" evidence="4">
    <location>
        <begin position="485"/>
        <end position="504"/>
    </location>
</feature>
<dbReference type="Pfam" id="PF02902">
    <property type="entry name" value="Peptidase_C48"/>
    <property type="match status" value="1"/>
</dbReference>